<feature type="signal peptide" evidence="12">
    <location>
        <begin position="1"/>
        <end position="26"/>
    </location>
</feature>
<evidence type="ECO:0000256" key="5">
    <source>
        <dbReference type="ARBA" id="ARBA00023110"/>
    </source>
</evidence>
<dbReference type="Gene3D" id="3.10.50.40">
    <property type="match status" value="1"/>
</dbReference>
<reference evidence="14 15" key="1">
    <citation type="journal article" date="2011" name="J. Exp. Med.">
        <title>A live-attenuated chlamydial vaccine protects against trachoma in nonhuman primates.</title>
        <authorList>
            <person name="Kari L."/>
            <person name="Whitmire W.M."/>
            <person name="Olivares-Zavaleta N."/>
            <person name="Goheen M.M."/>
            <person name="Taylor L.D."/>
            <person name="Carlson J.H."/>
            <person name="Sturdevant G.L."/>
            <person name="Lu C."/>
            <person name="Bakios L.E."/>
            <person name="Randall L.B."/>
            <person name="Parnell M.J."/>
            <person name="Zhong G."/>
            <person name="Caldwell H.D."/>
        </authorList>
    </citation>
    <scope>NUCLEOTIDE SEQUENCE [LARGE SCALE GENOMIC DNA]</scope>
    <source>
        <strain evidence="14 15">A2497</strain>
    </source>
</reference>
<dbReference type="AlphaFoldDB" id="G4NPG0"/>
<evidence type="ECO:0000313" key="15">
    <source>
        <dbReference type="Proteomes" id="UP000009287"/>
    </source>
</evidence>
<dbReference type="FunFam" id="3.10.50.40:FF:000060">
    <property type="entry name" value="Peptidyl-prolyl cis-trans isomerase"/>
    <property type="match status" value="1"/>
</dbReference>
<keyword evidence="7 10" id="KW-0413">Isomerase</keyword>
<dbReference type="Pfam" id="PF01346">
    <property type="entry name" value="FKBP_N"/>
    <property type="match status" value="1"/>
</dbReference>
<evidence type="ECO:0000256" key="7">
    <source>
        <dbReference type="ARBA" id="ARBA00023235"/>
    </source>
</evidence>
<dbReference type="Proteomes" id="UP000009287">
    <property type="component" value="Chromosome"/>
</dbReference>
<dbReference type="PATRIC" id="fig|580047.4.peg.597"/>
<dbReference type="InterPro" id="IPR001179">
    <property type="entry name" value="PPIase_FKBP_dom"/>
</dbReference>
<dbReference type="GO" id="GO:0009279">
    <property type="term" value="C:cell outer membrane"/>
    <property type="evidence" value="ECO:0007669"/>
    <property type="project" value="UniProtKB-SubCell"/>
</dbReference>
<dbReference type="InterPro" id="IPR000774">
    <property type="entry name" value="PPIase_FKBP_N"/>
</dbReference>
<evidence type="ECO:0000256" key="8">
    <source>
        <dbReference type="ARBA" id="ARBA00023237"/>
    </source>
</evidence>
<comment type="catalytic activity">
    <reaction evidence="1 10 11">
        <text>[protein]-peptidylproline (omega=180) = [protein]-peptidylproline (omega=0)</text>
        <dbReference type="Rhea" id="RHEA:16237"/>
        <dbReference type="Rhea" id="RHEA-COMP:10747"/>
        <dbReference type="Rhea" id="RHEA-COMP:10748"/>
        <dbReference type="ChEBI" id="CHEBI:83833"/>
        <dbReference type="ChEBI" id="CHEBI:83834"/>
        <dbReference type="EC" id="5.2.1.8"/>
    </reaction>
</comment>
<evidence type="ECO:0000256" key="11">
    <source>
        <dbReference type="RuleBase" id="RU003915"/>
    </source>
</evidence>
<dbReference type="EC" id="5.2.1.8" evidence="11"/>
<dbReference type="EMBL" id="CP002401">
    <property type="protein sequence ID" value="AEP35406.1"/>
    <property type="molecule type" value="Genomic_DNA"/>
</dbReference>
<evidence type="ECO:0000256" key="1">
    <source>
        <dbReference type="ARBA" id="ARBA00000971"/>
    </source>
</evidence>
<evidence type="ECO:0000256" key="12">
    <source>
        <dbReference type="SAM" id="SignalP"/>
    </source>
</evidence>
<evidence type="ECO:0000256" key="2">
    <source>
        <dbReference type="ARBA" id="ARBA00004442"/>
    </source>
</evidence>
<dbReference type="SUPFAM" id="SSF54534">
    <property type="entry name" value="FKBP-like"/>
    <property type="match status" value="1"/>
</dbReference>
<sequence length="250" mass="27605">MQLRKKRMKNILSWMLMFAVALPIVGCDNGGGSQTSATEKSMVEDSALTDNQKLSRTFGHLLSRQLSRTEDFSLDLVEVIKGMQSEIDGQSAPLTDTEYEKQMAEVQKASFEAKCSENLASAEKFLKENKEKAGVIELEPNKLQYRVVKEGTGRVLSGKPTALLHYTGSFIDGKVFDSSEKNKEPILLPLTKVIPGFSQGMQGMKEGEVRVLYIHPDLAYGTAGQLPPNSLLIFEVKLIEANDDNVSVTE</sequence>
<dbReference type="Pfam" id="PF00254">
    <property type="entry name" value="FKBP_C"/>
    <property type="match status" value="1"/>
</dbReference>
<evidence type="ECO:0000256" key="4">
    <source>
        <dbReference type="ARBA" id="ARBA00022729"/>
    </source>
</evidence>
<evidence type="ECO:0000259" key="13">
    <source>
        <dbReference type="PROSITE" id="PS50059"/>
    </source>
</evidence>
<protein>
    <recommendedName>
        <fullName evidence="11">Peptidyl-prolyl cis-trans isomerase</fullName>
        <ecNumber evidence="11">5.2.1.8</ecNumber>
    </recommendedName>
</protein>
<accession>G4NPG0</accession>
<dbReference type="PANTHER" id="PTHR43811">
    <property type="entry name" value="FKBP-TYPE PEPTIDYL-PROLYL CIS-TRANS ISOMERASE FKPA"/>
    <property type="match status" value="1"/>
</dbReference>
<dbReference type="InterPro" id="IPR036944">
    <property type="entry name" value="PPIase_FKBP_N_sf"/>
</dbReference>
<dbReference type="Gene3D" id="1.10.287.460">
    <property type="entry name" value="Peptidyl-prolyl cis-trans isomerase, FKBP-type, N-terminal domain"/>
    <property type="match status" value="1"/>
</dbReference>
<evidence type="ECO:0000256" key="10">
    <source>
        <dbReference type="PROSITE-ProRule" id="PRU00277"/>
    </source>
</evidence>
<keyword evidence="5 10" id="KW-0697">Rotamase</keyword>
<feature type="chain" id="PRO_5003466511" description="Peptidyl-prolyl cis-trans isomerase" evidence="12">
    <location>
        <begin position="27"/>
        <end position="250"/>
    </location>
</feature>
<proteinExistence type="inferred from homology"/>
<dbReference type="PANTHER" id="PTHR43811:SF19">
    <property type="entry name" value="39 KDA FK506-BINDING NUCLEAR PROTEIN"/>
    <property type="match status" value="1"/>
</dbReference>
<evidence type="ECO:0000256" key="6">
    <source>
        <dbReference type="ARBA" id="ARBA00023136"/>
    </source>
</evidence>
<keyword evidence="6" id="KW-0472">Membrane</keyword>
<comment type="subcellular location">
    <subcellularLocation>
        <location evidence="2">Cell outer membrane</location>
    </subcellularLocation>
</comment>
<dbReference type="GO" id="GO:0003755">
    <property type="term" value="F:peptidyl-prolyl cis-trans isomerase activity"/>
    <property type="evidence" value="ECO:0007669"/>
    <property type="project" value="UniProtKB-UniRule"/>
</dbReference>
<dbReference type="GO" id="GO:0006457">
    <property type="term" value="P:protein folding"/>
    <property type="evidence" value="ECO:0007669"/>
    <property type="project" value="InterPro"/>
</dbReference>
<comment type="function">
    <text evidence="9">PPIases accelerate the folding of proteins.</text>
</comment>
<evidence type="ECO:0000313" key="14">
    <source>
        <dbReference type="EMBL" id="AEP35406.1"/>
    </source>
</evidence>
<keyword evidence="4 12" id="KW-0732">Signal</keyword>
<dbReference type="KEGG" id="cra:CTO_0591"/>
<dbReference type="InterPro" id="IPR046357">
    <property type="entry name" value="PPIase_dom_sf"/>
</dbReference>
<evidence type="ECO:0000256" key="9">
    <source>
        <dbReference type="ARBA" id="ARBA00056164"/>
    </source>
</evidence>
<dbReference type="PROSITE" id="PS50059">
    <property type="entry name" value="FKBP_PPIASE"/>
    <property type="match status" value="1"/>
</dbReference>
<comment type="similarity">
    <text evidence="3 11">Belongs to the FKBP-type PPIase family.</text>
</comment>
<gene>
    <name evidence="14" type="ordered locus">CTO_0591</name>
</gene>
<evidence type="ECO:0000256" key="3">
    <source>
        <dbReference type="ARBA" id="ARBA00006577"/>
    </source>
</evidence>
<name>G4NPG0_CHLT4</name>
<keyword evidence="8" id="KW-0998">Cell outer membrane</keyword>
<feature type="domain" description="PPIase FKBP-type" evidence="13">
    <location>
        <begin position="159"/>
        <end position="242"/>
    </location>
</feature>
<organism evidence="14 15">
    <name type="scientific">Chlamydia trachomatis serovar A (strain A2497)</name>
    <dbReference type="NCBI Taxonomy" id="580047"/>
    <lineage>
        <taxon>Bacteria</taxon>
        <taxon>Pseudomonadati</taxon>
        <taxon>Chlamydiota</taxon>
        <taxon>Chlamydiia</taxon>
        <taxon>Chlamydiales</taxon>
        <taxon>Chlamydiaceae</taxon>
        <taxon>Chlamydia/Chlamydophila group</taxon>
        <taxon>Chlamydia</taxon>
    </lineage>
</organism>